<evidence type="ECO:0000313" key="2">
    <source>
        <dbReference type="EMBL" id="MDR6969320.1"/>
    </source>
</evidence>
<keyword evidence="3" id="KW-1185">Reference proteome</keyword>
<reference evidence="2 3" key="1">
    <citation type="submission" date="2023-07" db="EMBL/GenBank/DDBJ databases">
        <title>Sorghum-associated microbial communities from plants grown in Nebraska, USA.</title>
        <authorList>
            <person name="Schachtman D."/>
        </authorList>
    </citation>
    <scope>NUCLEOTIDE SEQUENCE [LARGE SCALE GENOMIC DNA]</scope>
    <source>
        <strain evidence="2 3">3773</strain>
    </source>
</reference>
<dbReference type="RefSeq" id="WP_310028243.1">
    <property type="nucleotide sequence ID" value="NZ_JAVDVI010000018.1"/>
</dbReference>
<evidence type="ECO:0000259" key="1">
    <source>
        <dbReference type="Pfam" id="PF16242"/>
    </source>
</evidence>
<protein>
    <submittedName>
        <fullName evidence="2">General stress protein 26</fullName>
    </submittedName>
</protein>
<dbReference type="PANTHER" id="PTHR34818">
    <property type="entry name" value="PROTEIN BLI-3"/>
    <property type="match status" value="1"/>
</dbReference>
<organism evidence="2 3">
    <name type="scientific">Flavobacterium arsenatis</name>
    <dbReference type="NCBI Taxonomy" id="1484332"/>
    <lineage>
        <taxon>Bacteria</taxon>
        <taxon>Pseudomonadati</taxon>
        <taxon>Bacteroidota</taxon>
        <taxon>Flavobacteriia</taxon>
        <taxon>Flavobacteriales</taxon>
        <taxon>Flavobacteriaceae</taxon>
        <taxon>Flavobacterium</taxon>
    </lineage>
</organism>
<dbReference type="EMBL" id="JAVDVI010000018">
    <property type="protein sequence ID" value="MDR6969320.1"/>
    <property type="molecule type" value="Genomic_DNA"/>
</dbReference>
<comment type="caution">
    <text evidence="2">The sequence shown here is derived from an EMBL/GenBank/DDBJ whole genome shotgun (WGS) entry which is preliminary data.</text>
</comment>
<dbReference type="SUPFAM" id="SSF50475">
    <property type="entry name" value="FMN-binding split barrel"/>
    <property type="match status" value="1"/>
</dbReference>
<proteinExistence type="predicted"/>
<evidence type="ECO:0000313" key="3">
    <source>
        <dbReference type="Proteomes" id="UP001255185"/>
    </source>
</evidence>
<dbReference type="InterPro" id="IPR038725">
    <property type="entry name" value="YdaG_split_barrel_FMN-bd"/>
</dbReference>
<sequence length="168" mass="19114">MGDYKNLTNEEAVAKLKKLAEATRVCMFCTDLHHTPFSTRPMSVQEVDETGNLWFLSSADSNKNFEIRQDETVQLLFSNVSDSEYLSVYGKAFIYKDKTTIEEKWSPMAKAWFTEGKDDPNLTVLRVQPEYVYYWDTKNGKMVSMLKIAVGSIIGKTLDDGIEGKLSV</sequence>
<dbReference type="InterPro" id="IPR012349">
    <property type="entry name" value="Split_barrel_FMN-bd"/>
</dbReference>
<dbReference type="Proteomes" id="UP001255185">
    <property type="component" value="Unassembled WGS sequence"/>
</dbReference>
<dbReference type="Pfam" id="PF16242">
    <property type="entry name" value="Pyrid_ox_like"/>
    <property type="match status" value="1"/>
</dbReference>
<gene>
    <name evidence="2" type="ORF">J2X31_003350</name>
</gene>
<dbReference type="PANTHER" id="PTHR34818:SF1">
    <property type="entry name" value="PROTEIN BLI-3"/>
    <property type="match status" value="1"/>
</dbReference>
<dbReference type="InterPro" id="IPR052917">
    <property type="entry name" value="Stress-Dev_Protein"/>
</dbReference>
<name>A0ABU1TTW8_9FLAO</name>
<accession>A0ABU1TTW8</accession>
<dbReference type="Gene3D" id="2.30.110.10">
    <property type="entry name" value="Electron Transport, Fmn-binding Protein, Chain A"/>
    <property type="match status" value="1"/>
</dbReference>
<feature type="domain" description="General stress protein FMN-binding split barrel" evidence="1">
    <location>
        <begin position="11"/>
        <end position="159"/>
    </location>
</feature>